<keyword evidence="2" id="KW-1185">Reference proteome</keyword>
<proteinExistence type="predicted"/>
<evidence type="ECO:0000313" key="1">
    <source>
        <dbReference type="EMBL" id="VFQ94079.1"/>
    </source>
</evidence>
<dbReference type="Gene3D" id="3.30.870.10">
    <property type="entry name" value="Endonuclease Chain A"/>
    <property type="match status" value="1"/>
</dbReference>
<name>A0A484MZV6_9ASTE</name>
<accession>A0A484MZV6</accession>
<evidence type="ECO:0000313" key="2">
    <source>
        <dbReference type="Proteomes" id="UP000595140"/>
    </source>
</evidence>
<dbReference type="OrthoDB" id="47785at2759"/>
<dbReference type="AlphaFoldDB" id="A0A484MZV6"/>
<gene>
    <name evidence="1" type="ORF">CCAM_LOCUS35855</name>
</gene>
<reference evidence="1 2" key="1">
    <citation type="submission" date="2018-04" db="EMBL/GenBank/DDBJ databases">
        <authorList>
            <person name="Vogel A."/>
        </authorList>
    </citation>
    <scope>NUCLEOTIDE SEQUENCE [LARGE SCALE GENOMIC DNA]</scope>
</reference>
<sequence>MIYLNQLQFINQGSSNNVMSLPELLHLVESVVRLFSASFTSDVSWSLAYYGSPPHLHVKVAFHSSERCWSSSPDKRTSVPYPDFHNLMVVKYG</sequence>
<organism evidence="1 2">
    <name type="scientific">Cuscuta campestris</name>
    <dbReference type="NCBI Taxonomy" id="132261"/>
    <lineage>
        <taxon>Eukaryota</taxon>
        <taxon>Viridiplantae</taxon>
        <taxon>Streptophyta</taxon>
        <taxon>Embryophyta</taxon>
        <taxon>Tracheophyta</taxon>
        <taxon>Spermatophyta</taxon>
        <taxon>Magnoliopsida</taxon>
        <taxon>eudicotyledons</taxon>
        <taxon>Gunneridae</taxon>
        <taxon>Pentapetalae</taxon>
        <taxon>asterids</taxon>
        <taxon>lamiids</taxon>
        <taxon>Solanales</taxon>
        <taxon>Convolvulaceae</taxon>
        <taxon>Cuscuteae</taxon>
        <taxon>Cuscuta</taxon>
        <taxon>Cuscuta subgen. Grammica</taxon>
        <taxon>Cuscuta sect. Cleistogrammica</taxon>
    </lineage>
</organism>
<dbReference type="EMBL" id="OOIL02005153">
    <property type="protein sequence ID" value="VFQ94079.1"/>
    <property type="molecule type" value="Genomic_DNA"/>
</dbReference>
<protein>
    <submittedName>
        <fullName evidence="1">Uncharacterized protein</fullName>
    </submittedName>
</protein>
<dbReference type="Proteomes" id="UP000595140">
    <property type="component" value="Unassembled WGS sequence"/>
</dbReference>